<gene>
    <name evidence="1" type="ORF">BV25DRAFT_1865750</name>
</gene>
<organism evidence="1 2">
    <name type="scientific">Artomyces pyxidatus</name>
    <dbReference type="NCBI Taxonomy" id="48021"/>
    <lineage>
        <taxon>Eukaryota</taxon>
        <taxon>Fungi</taxon>
        <taxon>Dikarya</taxon>
        <taxon>Basidiomycota</taxon>
        <taxon>Agaricomycotina</taxon>
        <taxon>Agaricomycetes</taxon>
        <taxon>Russulales</taxon>
        <taxon>Auriscalpiaceae</taxon>
        <taxon>Artomyces</taxon>
    </lineage>
</organism>
<reference evidence="1" key="2">
    <citation type="journal article" date="2022" name="New Phytol.">
        <title>Evolutionary transition to the ectomycorrhizal habit in the genomes of a hyperdiverse lineage of mushroom-forming fungi.</title>
        <authorList>
            <person name="Looney B."/>
            <person name="Miyauchi S."/>
            <person name="Morin E."/>
            <person name="Drula E."/>
            <person name="Courty P.E."/>
            <person name="Kohler A."/>
            <person name="Kuo A."/>
            <person name="LaButti K."/>
            <person name="Pangilinan J."/>
            <person name="Lipzen A."/>
            <person name="Riley R."/>
            <person name="Andreopoulos W."/>
            <person name="He G."/>
            <person name="Johnson J."/>
            <person name="Nolan M."/>
            <person name="Tritt A."/>
            <person name="Barry K.W."/>
            <person name="Grigoriev I.V."/>
            <person name="Nagy L.G."/>
            <person name="Hibbett D."/>
            <person name="Henrissat B."/>
            <person name="Matheny P.B."/>
            <person name="Labbe J."/>
            <person name="Martin F.M."/>
        </authorList>
    </citation>
    <scope>NUCLEOTIDE SEQUENCE</scope>
    <source>
        <strain evidence="1">HHB10654</strain>
    </source>
</reference>
<dbReference type="Proteomes" id="UP000814140">
    <property type="component" value="Unassembled WGS sequence"/>
</dbReference>
<protein>
    <submittedName>
        <fullName evidence="1">Uncharacterized protein</fullName>
    </submittedName>
</protein>
<dbReference type="EMBL" id="MU277285">
    <property type="protein sequence ID" value="KAI0055625.1"/>
    <property type="molecule type" value="Genomic_DNA"/>
</dbReference>
<keyword evidence="2" id="KW-1185">Reference proteome</keyword>
<accession>A0ACB8SGQ4</accession>
<comment type="caution">
    <text evidence="1">The sequence shown here is derived from an EMBL/GenBank/DDBJ whole genome shotgun (WGS) entry which is preliminary data.</text>
</comment>
<name>A0ACB8SGQ4_9AGAM</name>
<reference evidence="1" key="1">
    <citation type="submission" date="2021-03" db="EMBL/GenBank/DDBJ databases">
        <authorList>
            <consortium name="DOE Joint Genome Institute"/>
            <person name="Ahrendt S."/>
            <person name="Looney B.P."/>
            <person name="Miyauchi S."/>
            <person name="Morin E."/>
            <person name="Drula E."/>
            <person name="Courty P.E."/>
            <person name="Chicoki N."/>
            <person name="Fauchery L."/>
            <person name="Kohler A."/>
            <person name="Kuo A."/>
            <person name="Labutti K."/>
            <person name="Pangilinan J."/>
            <person name="Lipzen A."/>
            <person name="Riley R."/>
            <person name="Andreopoulos W."/>
            <person name="He G."/>
            <person name="Johnson J."/>
            <person name="Barry K.W."/>
            <person name="Grigoriev I.V."/>
            <person name="Nagy L."/>
            <person name="Hibbett D."/>
            <person name="Henrissat B."/>
            <person name="Matheny P.B."/>
            <person name="Labbe J."/>
            <person name="Martin F."/>
        </authorList>
    </citation>
    <scope>NUCLEOTIDE SEQUENCE</scope>
    <source>
        <strain evidence="1">HHB10654</strain>
    </source>
</reference>
<sequence length="863" mass="98358">MNHHANVTVEDVDKAVKIEMQNSAFVNTPHLIDTVFDIGDDIVEVIRGRLEQQGSYVPWSGPSFPHWKDLPLNPENESVLYKPLTQILNDITRACSPDWEPPLTPSSSSDTSSDYDTSSDDLNAAEGAINDLLESVQDDTSFIGTSSTRRSFDQATDAGLVLPRPHIDMVWRDEHDKNPNSVNPLISDIRPDIVATLKSGQVDSEFSWRAVHIPLEVKRPANIDAAAIQLLRCVRQALRTQHDRRFMYGLVFAKRKIVLWHVDRSGALASEAFDVHQEPNKFIQIVAGLMYMNPERLGWDPTMKMYLKTPDGDLVEPPLPSYLIEPTRANSVDDYDTPWQVFVNKPGTENEDDPEMEEFVLFHALSLAQSEVIKGRSTRVWCAWKKADMHLPRINRHVYVFKDTWRDAERSVEGVLYLHANRRHSGSGVASMYSHGVVKINGQMDDTLHHIRRSLAHVGKPMNLFTRQLPSPESRDSKQLPVLFLWNEDFFQEEIAYELVVPRNCIHSRIVMSSFGWPLLEFRDLSELCGALHDAIAGHRWLYHEGILHRDISPGNVLITPLAAPNRGLLIDLDNACEYESHASIPNDGRTVGTLAFMSFEVITKRKYVDDEPPSKRLKFSTELDSDDTPVDTDLPESSPVLHGFQHDLESFFWLICWIGMCRQGPGKRRVVWPTDAKAHKDLSEVIDKLFEQTNMTNIAIRKYYYMTRRVSFLDTIEQSFTPYFTPLLSTVEELYENLRRAYKTKNFDDLYDQFLLELETAVETCRDWNNSNPEYLKMAQSVEELRMKDDVCWDSPSATQALGLGDQQGERTEAARAGRLAVLEREGSPESIEGVPLRKPKPSPENSRKRKIGMIGEMEVSV</sequence>
<proteinExistence type="predicted"/>
<evidence type="ECO:0000313" key="2">
    <source>
        <dbReference type="Proteomes" id="UP000814140"/>
    </source>
</evidence>
<evidence type="ECO:0000313" key="1">
    <source>
        <dbReference type="EMBL" id="KAI0055625.1"/>
    </source>
</evidence>